<gene>
    <name evidence="1" type="ORF">C472_12715</name>
</gene>
<evidence type="ECO:0008006" key="3">
    <source>
        <dbReference type="Google" id="ProtNLM"/>
    </source>
</evidence>
<dbReference type="InterPro" id="IPR036388">
    <property type="entry name" value="WH-like_DNA-bd_sf"/>
</dbReference>
<sequence length="105" mass="12144">MSTTAARETKMRRDADWMRQPTDDRILEVLREEGNMTPRAVSREGEYPRVDATRDYAGGRLRELCRYGLVERVDRGLYRLTDDGRAYLDEELDASELDPVSTDNS</sequence>
<dbReference type="Gene3D" id="1.10.10.10">
    <property type="entry name" value="Winged helix-like DNA-binding domain superfamily/Winged helix DNA-binding domain"/>
    <property type="match status" value="1"/>
</dbReference>
<dbReference type="AlphaFoldDB" id="M0DML9"/>
<protein>
    <recommendedName>
        <fullName evidence="3">PhiH1 repressor-like protein</fullName>
    </recommendedName>
</protein>
<proteinExistence type="predicted"/>
<name>M0DML9_9EURY</name>
<dbReference type="Proteomes" id="UP000011523">
    <property type="component" value="Unassembled WGS sequence"/>
</dbReference>
<dbReference type="SUPFAM" id="SSF46785">
    <property type="entry name" value="Winged helix' DNA-binding domain"/>
    <property type="match status" value="1"/>
</dbReference>
<reference evidence="1 2" key="1">
    <citation type="journal article" date="2014" name="PLoS Genet.">
        <title>Phylogenetically driven sequencing of extremely halophilic archaea reveals strategies for static and dynamic osmo-response.</title>
        <authorList>
            <person name="Becker E.A."/>
            <person name="Seitzer P.M."/>
            <person name="Tritt A."/>
            <person name="Larsen D."/>
            <person name="Krusor M."/>
            <person name="Yao A.I."/>
            <person name="Wu D."/>
            <person name="Madern D."/>
            <person name="Eisen J.A."/>
            <person name="Darling A.E."/>
            <person name="Facciotti M.T."/>
        </authorList>
    </citation>
    <scope>NUCLEOTIDE SEQUENCE [LARGE SCALE GENOMIC DNA]</scope>
    <source>
        <strain evidence="1 2">DSM 14210</strain>
    </source>
</reference>
<comment type="caution">
    <text evidence="1">The sequence shown here is derived from an EMBL/GenBank/DDBJ whole genome shotgun (WGS) entry which is preliminary data.</text>
</comment>
<dbReference type="PATRIC" id="fig|1227485.3.peg.2496"/>
<keyword evidence="2" id="KW-1185">Reference proteome</keyword>
<dbReference type="EMBL" id="AOJD01000064">
    <property type="protein sequence ID" value="ELZ35399.1"/>
    <property type="molecule type" value="Genomic_DNA"/>
</dbReference>
<organism evidence="1 2">
    <name type="scientific">Halorubrum tebenquichense DSM 14210</name>
    <dbReference type="NCBI Taxonomy" id="1227485"/>
    <lineage>
        <taxon>Archaea</taxon>
        <taxon>Methanobacteriati</taxon>
        <taxon>Methanobacteriota</taxon>
        <taxon>Stenosarchaea group</taxon>
        <taxon>Halobacteria</taxon>
        <taxon>Halobacteriales</taxon>
        <taxon>Haloferacaceae</taxon>
        <taxon>Halorubrum</taxon>
    </lineage>
</organism>
<evidence type="ECO:0000313" key="2">
    <source>
        <dbReference type="Proteomes" id="UP000011523"/>
    </source>
</evidence>
<accession>M0DML9</accession>
<dbReference type="InterPro" id="IPR036390">
    <property type="entry name" value="WH_DNA-bd_sf"/>
</dbReference>
<evidence type="ECO:0000313" key="1">
    <source>
        <dbReference type="EMBL" id="ELZ35399.1"/>
    </source>
</evidence>
<dbReference type="RefSeq" id="WP_006630190.1">
    <property type="nucleotide sequence ID" value="NZ_AOJD01000064.1"/>
</dbReference>